<dbReference type="PANTHER" id="PTHR32071">
    <property type="entry name" value="TRANSCRIPTIONAL REGULATORY PROTEIN"/>
    <property type="match status" value="1"/>
</dbReference>
<keyword evidence="1" id="KW-0547">Nucleotide-binding</keyword>
<dbReference type="SUPFAM" id="SSF55785">
    <property type="entry name" value="PYP-like sensor domain (PAS domain)"/>
    <property type="match status" value="1"/>
</dbReference>
<dbReference type="InterPro" id="IPR009057">
    <property type="entry name" value="Homeodomain-like_sf"/>
</dbReference>
<dbReference type="Proteomes" id="UP000216052">
    <property type="component" value="Chromosome"/>
</dbReference>
<dbReference type="Gene3D" id="1.10.10.60">
    <property type="entry name" value="Homeodomain-like"/>
    <property type="match status" value="1"/>
</dbReference>
<evidence type="ECO:0000256" key="4">
    <source>
        <dbReference type="ARBA" id="ARBA00023125"/>
    </source>
</evidence>
<dbReference type="InterPro" id="IPR029016">
    <property type="entry name" value="GAF-like_dom_sf"/>
</dbReference>
<evidence type="ECO:0000256" key="1">
    <source>
        <dbReference type="ARBA" id="ARBA00022741"/>
    </source>
</evidence>
<dbReference type="RefSeq" id="WP_211285275.1">
    <property type="nucleotide sequence ID" value="NZ_CP155571.1"/>
</dbReference>
<accession>A0ABZ3IZ03</accession>
<dbReference type="PROSITE" id="PS00688">
    <property type="entry name" value="SIGMA54_INTERACT_3"/>
    <property type="match status" value="1"/>
</dbReference>
<reference evidence="7" key="1">
    <citation type="submission" date="2024-05" db="EMBL/GenBank/DDBJ databases">
        <title>Isolation and characterization of Sporomusa carbonis sp. nov., a carboxydotrophic hydrogenogen in the genus of Sporomusa isolated from a charcoal burning pile.</title>
        <authorList>
            <person name="Boeer T."/>
            <person name="Rosenbaum F."/>
            <person name="Eysell L."/>
            <person name="Mueller V."/>
            <person name="Daniel R."/>
            <person name="Poehlein A."/>
        </authorList>
    </citation>
    <scope>NUCLEOTIDE SEQUENCE [LARGE SCALE GENOMIC DNA]</scope>
    <source>
        <strain evidence="7">DSM 3132</strain>
    </source>
</reference>
<dbReference type="InterPro" id="IPR025662">
    <property type="entry name" value="Sigma_54_int_dom_ATP-bd_1"/>
</dbReference>
<evidence type="ECO:0000313" key="8">
    <source>
        <dbReference type="Proteomes" id="UP000216052"/>
    </source>
</evidence>
<protein>
    <submittedName>
        <fullName evidence="7">Acetoin dehydrogenase operon transcriptional activator AcoR</fullName>
    </submittedName>
</protein>
<dbReference type="InterPro" id="IPR025943">
    <property type="entry name" value="Sigma_54_int_dom_ATP-bd_2"/>
</dbReference>
<organism evidence="7 8">
    <name type="scientific">Sporomusa acidovorans (strain ATCC 49682 / DSM 3132 / Mol)</name>
    <dbReference type="NCBI Taxonomy" id="1123286"/>
    <lineage>
        <taxon>Bacteria</taxon>
        <taxon>Bacillati</taxon>
        <taxon>Bacillota</taxon>
        <taxon>Negativicutes</taxon>
        <taxon>Selenomonadales</taxon>
        <taxon>Sporomusaceae</taxon>
        <taxon>Sporomusa</taxon>
    </lineage>
</organism>
<dbReference type="InterPro" id="IPR025944">
    <property type="entry name" value="Sigma_54_int_dom_CS"/>
</dbReference>
<name>A0ABZ3IZ03_SPOA4</name>
<dbReference type="Pfam" id="PF25601">
    <property type="entry name" value="AAA_lid_14"/>
    <property type="match status" value="1"/>
</dbReference>
<dbReference type="Pfam" id="PF00158">
    <property type="entry name" value="Sigma54_activat"/>
    <property type="match status" value="1"/>
</dbReference>
<dbReference type="InterPro" id="IPR000014">
    <property type="entry name" value="PAS"/>
</dbReference>
<dbReference type="PROSITE" id="PS00676">
    <property type="entry name" value="SIGMA54_INTERACT_2"/>
    <property type="match status" value="1"/>
</dbReference>
<evidence type="ECO:0000313" key="7">
    <source>
        <dbReference type="EMBL" id="XFO71225.1"/>
    </source>
</evidence>
<dbReference type="PANTHER" id="PTHR32071:SF57">
    <property type="entry name" value="C4-DICARBOXYLATE TRANSPORT TRANSCRIPTIONAL REGULATORY PROTEIN DCTD"/>
    <property type="match status" value="1"/>
</dbReference>
<dbReference type="InterPro" id="IPR002078">
    <property type="entry name" value="Sigma_54_int"/>
</dbReference>
<evidence type="ECO:0000256" key="2">
    <source>
        <dbReference type="ARBA" id="ARBA00022840"/>
    </source>
</evidence>
<keyword evidence="2" id="KW-0067">ATP-binding</keyword>
<sequence length="697" mass="78032">MNSNPLEHLDPNTQTLCSDNAIISMDNWEQIIACKKRFLENGENPLTAPFMRREVAESWIRSHTAGVNPYSPKLGTNVTASQLQSILKKNQLLIETATPLIKAFIGLAIHSGYMLTLRDHQGVLLLQEGNSEEITTFNIVNSVIGAVWPEETAGTCAHTLCMRLKRPVQLLGPENYAFVLQDNLSSSAPIFDAANQLIGILVLAHDLGQCSAKHTFNKLQTHSLGWVTSMALAIQQQMRLKQANQHLSVAKNTLEAAISFIDEGVIMVDPLGNIIHSNQEGLTMLQISAKQANNYNIFDFLNPDSLIIRSVRNGTTLNYIEETLSIHENEQTCIISTRPVFFQTNIEVAGAVLRLNHVDKINALVARRTGNSATYCFEDIIGNNEVTRKTKLMCQRFASSPENILLIGESGTGKELFAQAIHNFSRPNGPFIAINCAAMPRNLIESELFGYEGGSFTGSERGGRPGKIELASGGTLFLDEIGDMPFEIQAVLLRVLEDKKVMRVGGKRYQPVDFRLVAATNKDLYKMVEEKTFREDLYFRLSVLKLQIPPLRERGDDILLLARYFIQTYCRRTKLPLPQISELVCELISKYSWPGNVRQLENAMIYAANMAQGNYIYPEHLPEEILRNKLASATQSQVNFPPPDVHMEEMVSLQDAEILFIKSALSRVNNNVVQAAHLLKVSKSTLYRKIKEYKIEI</sequence>
<keyword evidence="3" id="KW-0805">Transcription regulation</keyword>
<gene>
    <name evidence="7" type="primary">acoR_4</name>
    <name evidence="7" type="ORF">SPACI_012400</name>
</gene>
<dbReference type="EMBL" id="CP155571">
    <property type="protein sequence ID" value="XFO71225.1"/>
    <property type="molecule type" value="Genomic_DNA"/>
</dbReference>
<evidence type="ECO:0000259" key="6">
    <source>
        <dbReference type="PROSITE" id="PS50045"/>
    </source>
</evidence>
<dbReference type="SUPFAM" id="SSF52540">
    <property type="entry name" value="P-loop containing nucleoside triphosphate hydrolases"/>
    <property type="match status" value="1"/>
</dbReference>
<keyword evidence="5" id="KW-0804">Transcription</keyword>
<dbReference type="Gene3D" id="1.10.8.60">
    <property type="match status" value="1"/>
</dbReference>
<dbReference type="Gene3D" id="3.40.50.300">
    <property type="entry name" value="P-loop containing nucleotide triphosphate hydrolases"/>
    <property type="match status" value="1"/>
</dbReference>
<dbReference type="PRINTS" id="PR01590">
    <property type="entry name" value="HTHFIS"/>
</dbReference>
<keyword evidence="4" id="KW-0238">DNA-binding</keyword>
<evidence type="ECO:0000256" key="5">
    <source>
        <dbReference type="ARBA" id="ARBA00023163"/>
    </source>
</evidence>
<dbReference type="SUPFAM" id="SSF46689">
    <property type="entry name" value="Homeodomain-like"/>
    <property type="match status" value="1"/>
</dbReference>
<dbReference type="CDD" id="cd00130">
    <property type="entry name" value="PAS"/>
    <property type="match status" value="1"/>
</dbReference>
<feature type="domain" description="Sigma-54 factor interaction" evidence="6">
    <location>
        <begin position="380"/>
        <end position="609"/>
    </location>
</feature>
<dbReference type="PROSITE" id="PS50045">
    <property type="entry name" value="SIGMA54_INTERACT_4"/>
    <property type="match status" value="1"/>
</dbReference>
<dbReference type="PROSITE" id="PS00675">
    <property type="entry name" value="SIGMA54_INTERACT_1"/>
    <property type="match status" value="1"/>
</dbReference>
<dbReference type="InterPro" id="IPR035965">
    <property type="entry name" value="PAS-like_dom_sf"/>
</dbReference>
<dbReference type="Gene3D" id="3.30.450.40">
    <property type="match status" value="1"/>
</dbReference>
<dbReference type="InterPro" id="IPR002197">
    <property type="entry name" value="HTH_Fis"/>
</dbReference>
<evidence type="ECO:0000256" key="3">
    <source>
        <dbReference type="ARBA" id="ARBA00023015"/>
    </source>
</evidence>
<dbReference type="SMART" id="SM00382">
    <property type="entry name" value="AAA"/>
    <property type="match status" value="1"/>
</dbReference>
<dbReference type="Gene3D" id="3.30.450.20">
    <property type="entry name" value="PAS domain"/>
    <property type="match status" value="1"/>
</dbReference>
<keyword evidence="8" id="KW-1185">Reference proteome</keyword>
<proteinExistence type="predicted"/>
<dbReference type="InterPro" id="IPR058031">
    <property type="entry name" value="AAA_lid_NorR"/>
</dbReference>
<dbReference type="Pfam" id="PF02954">
    <property type="entry name" value="HTH_8"/>
    <property type="match status" value="1"/>
</dbReference>
<dbReference type="CDD" id="cd00009">
    <property type="entry name" value="AAA"/>
    <property type="match status" value="1"/>
</dbReference>
<dbReference type="InterPro" id="IPR003593">
    <property type="entry name" value="AAA+_ATPase"/>
</dbReference>
<dbReference type="InterPro" id="IPR027417">
    <property type="entry name" value="P-loop_NTPase"/>
</dbReference>